<feature type="transmembrane region" description="Helical" evidence="6">
    <location>
        <begin position="223"/>
        <end position="242"/>
    </location>
</feature>
<dbReference type="AlphaFoldDB" id="A0A317Q6Y0"/>
<protein>
    <submittedName>
        <fullName evidence="8">Flp pilus assembly protein TadB</fullName>
    </submittedName>
</protein>
<dbReference type="InterPro" id="IPR018076">
    <property type="entry name" value="T2SS_GspF_dom"/>
</dbReference>
<keyword evidence="4 6" id="KW-1133">Transmembrane helix</keyword>
<sequence>MSDPLVLVSVLGLTLFCLVVTLAMVVPHYVNKWGAQINQTTEQSLADFLIFMPVAQLWMRILMASVVLFMVVALAVSVQAALISVVVLILGLPALKNYLLTKRRKIIDKQLPDFILLIANGSAAGLSFMAAIEASVLQLPIPLRYEVQLLVRRSRTGDSLADALNDFYRRVPTDSMMQWVTTVQLGLKHGAQQVAVMQRLATSLQQQAYARERLLSLSAQARLQGKVMLFLPIGLFFILRKVEPGNTALLTETGTGQAMLIGCAILMFIGNMIVKKIMGNRRVVRA</sequence>
<evidence type="ECO:0000256" key="6">
    <source>
        <dbReference type="SAM" id="Phobius"/>
    </source>
</evidence>
<keyword evidence="5 6" id="KW-0472">Membrane</keyword>
<dbReference type="Proteomes" id="UP000246964">
    <property type="component" value="Unassembled WGS sequence"/>
</dbReference>
<dbReference type="EMBL" id="QGTT01000016">
    <property type="protein sequence ID" value="PWW09858.1"/>
    <property type="molecule type" value="Genomic_DNA"/>
</dbReference>
<feature type="domain" description="Type II secretion system protein GspF" evidence="7">
    <location>
        <begin position="114"/>
        <end position="239"/>
    </location>
</feature>
<keyword evidence="3 6" id="KW-0812">Transmembrane</keyword>
<evidence type="ECO:0000259" key="7">
    <source>
        <dbReference type="Pfam" id="PF00482"/>
    </source>
</evidence>
<comment type="subcellular location">
    <subcellularLocation>
        <location evidence="1">Cell membrane</location>
        <topology evidence="1">Multi-pass membrane protein</topology>
    </subcellularLocation>
</comment>
<proteinExistence type="predicted"/>
<evidence type="ECO:0000256" key="5">
    <source>
        <dbReference type="ARBA" id="ARBA00023136"/>
    </source>
</evidence>
<evidence type="ECO:0000256" key="1">
    <source>
        <dbReference type="ARBA" id="ARBA00004651"/>
    </source>
</evidence>
<evidence type="ECO:0000313" key="8">
    <source>
        <dbReference type="EMBL" id="PWW09858.1"/>
    </source>
</evidence>
<organism evidence="8 9">
    <name type="scientific">Pseudidiomarina maritima</name>
    <dbReference type="NCBI Taxonomy" id="519453"/>
    <lineage>
        <taxon>Bacteria</taxon>
        <taxon>Pseudomonadati</taxon>
        <taxon>Pseudomonadota</taxon>
        <taxon>Gammaproteobacteria</taxon>
        <taxon>Alteromonadales</taxon>
        <taxon>Idiomarinaceae</taxon>
        <taxon>Pseudidiomarina</taxon>
    </lineage>
</organism>
<keyword evidence="9" id="KW-1185">Reference proteome</keyword>
<dbReference type="GO" id="GO:0005886">
    <property type="term" value="C:plasma membrane"/>
    <property type="evidence" value="ECO:0007669"/>
    <property type="project" value="UniProtKB-SubCell"/>
</dbReference>
<dbReference type="PANTHER" id="PTHR35007:SF2">
    <property type="entry name" value="PILUS ASSEMBLE PROTEIN"/>
    <property type="match status" value="1"/>
</dbReference>
<evidence type="ECO:0000256" key="3">
    <source>
        <dbReference type="ARBA" id="ARBA00022692"/>
    </source>
</evidence>
<dbReference type="Pfam" id="PF00482">
    <property type="entry name" value="T2SSF"/>
    <property type="match status" value="1"/>
</dbReference>
<evidence type="ECO:0000313" key="9">
    <source>
        <dbReference type="Proteomes" id="UP000246964"/>
    </source>
</evidence>
<feature type="transmembrane region" description="Helical" evidence="6">
    <location>
        <begin position="254"/>
        <end position="274"/>
    </location>
</feature>
<dbReference type="OrthoDB" id="5611741at2"/>
<dbReference type="RefSeq" id="WP_110076584.1">
    <property type="nucleotide sequence ID" value="NZ_QGTT01000016.1"/>
</dbReference>
<name>A0A317Q6Y0_9GAMM</name>
<dbReference type="PANTHER" id="PTHR35007">
    <property type="entry name" value="INTEGRAL MEMBRANE PROTEIN-RELATED"/>
    <property type="match status" value="1"/>
</dbReference>
<accession>A0A317Q6Y0</accession>
<feature type="transmembrane region" description="Helical" evidence="6">
    <location>
        <begin position="6"/>
        <end position="27"/>
    </location>
</feature>
<reference evidence="8 9" key="1">
    <citation type="submission" date="2018-05" db="EMBL/GenBank/DDBJ databases">
        <title>Freshwater and sediment microbial communities from various areas in North America, analyzing microbe dynamics in response to fracking.</title>
        <authorList>
            <person name="Lamendella R."/>
        </authorList>
    </citation>
    <scope>NUCLEOTIDE SEQUENCE [LARGE SCALE GENOMIC DNA]</scope>
    <source>
        <strain evidence="8 9">125B1</strain>
    </source>
</reference>
<evidence type="ECO:0000256" key="4">
    <source>
        <dbReference type="ARBA" id="ARBA00022989"/>
    </source>
</evidence>
<gene>
    <name evidence="8" type="ORF">DET45_11649</name>
</gene>
<keyword evidence="2" id="KW-1003">Cell membrane</keyword>
<evidence type="ECO:0000256" key="2">
    <source>
        <dbReference type="ARBA" id="ARBA00022475"/>
    </source>
</evidence>
<comment type="caution">
    <text evidence="8">The sequence shown here is derived from an EMBL/GenBank/DDBJ whole genome shotgun (WGS) entry which is preliminary data.</text>
</comment>
<feature type="transmembrane region" description="Helical" evidence="6">
    <location>
        <begin position="48"/>
        <end position="74"/>
    </location>
</feature>